<dbReference type="OMA" id="ISAHNYV"/>
<dbReference type="HOGENOM" id="CLU_662700_0_0_1"/>
<dbReference type="EMBL" id="KB293808">
    <property type="protein sequence ID" value="ELU15455.1"/>
    <property type="molecule type" value="Genomic_DNA"/>
</dbReference>
<accession>R7VIB3</accession>
<dbReference type="OrthoDB" id="10037581at2759"/>
<keyword evidence="1" id="KW-0597">Phosphoprotein</keyword>
<organism evidence="3">
    <name type="scientific">Capitella teleta</name>
    <name type="common">Polychaete worm</name>
    <dbReference type="NCBI Taxonomy" id="283909"/>
    <lineage>
        <taxon>Eukaryota</taxon>
        <taxon>Metazoa</taxon>
        <taxon>Spiralia</taxon>
        <taxon>Lophotrochozoa</taxon>
        <taxon>Annelida</taxon>
        <taxon>Polychaeta</taxon>
        <taxon>Sedentaria</taxon>
        <taxon>Scolecida</taxon>
        <taxon>Capitellidae</taxon>
        <taxon>Capitella</taxon>
    </lineage>
</organism>
<keyword evidence="5" id="KW-1185">Reference proteome</keyword>
<evidence type="ECO:0000313" key="4">
    <source>
        <dbReference type="EnsemblMetazoa" id="CapteP203405"/>
    </source>
</evidence>
<feature type="region of interest" description="Disordered" evidence="2">
    <location>
        <begin position="185"/>
        <end position="205"/>
    </location>
</feature>
<feature type="compositionally biased region" description="Low complexity" evidence="2">
    <location>
        <begin position="35"/>
        <end position="46"/>
    </location>
</feature>
<feature type="region of interest" description="Disordered" evidence="2">
    <location>
        <begin position="282"/>
        <end position="331"/>
    </location>
</feature>
<dbReference type="InterPro" id="IPR026642">
    <property type="entry name" value="Glcci1/FAM117"/>
</dbReference>
<dbReference type="EMBL" id="AMQN01000653">
    <property type="status" value="NOT_ANNOTATED_CDS"/>
    <property type="molecule type" value="Genomic_DNA"/>
</dbReference>
<gene>
    <name evidence="3" type="ORF">CAPTEDRAFT_203405</name>
</gene>
<sequence>MASPSTKQGPMKAILPFGLRQDPSPTFPAKSQNGRKTSPTSSPSRSKILKSPDFIKTGSPDRSTSPGVKGEKFRPNRQSPGPHFKRPNPLDILAVPYLKGEWPRCQCDLSPTHHDKTTQTPDEWEDCVERKKKHKRTSSNGTSDGFVKKGVTVATPTVEPSFRFHLQQIKACLNSSKAKEISWVSTPSTNPTLCPSSTSSASSSSSKAVSIPLLLPRPTSRVRGSVEGFSQEIEKLGLANHSDDSSCSCMPDGRAAPVSEILQGTMRSVDTQTPSNHDLRLALDDDQDSHSSSSSSSPTPCSPSHLPIMPGGLMERSRPSSQDDNLGDDLLKDAKDINSCHMFVREPPDGCEKVKMVEETRGHSEAQQLFCPIKKYATIPSAESAFCPLVKTYLIQPAQMAKSYVSED</sequence>
<evidence type="ECO:0000313" key="5">
    <source>
        <dbReference type="Proteomes" id="UP000014760"/>
    </source>
</evidence>
<dbReference type="PANTHER" id="PTHR14972:SF8">
    <property type="entry name" value="GLUCOCORTICOID-INDUCED TRANSCRIPT 1 PROTEIN-LIKE ISOFORM X1"/>
    <property type="match status" value="1"/>
</dbReference>
<reference evidence="4" key="3">
    <citation type="submission" date="2015-06" db="UniProtKB">
        <authorList>
            <consortium name="EnsemblMetazoa"/>
        </authorList>
    </citation>
    <scope>IDENTIFICATION</scope>
</reference>
<dbReference type="EnsemblMetazoa" id="CapteT203405">
    <property type="protein sequence ID" value="CapteP203405"/>
    <property type="gene ID" value="CapteG203405"/>
</dbReference>
<feature type="compositionally biased region" description="Low complexity" evidence="2">
    <location>
        <begin position="196"/>
        <end position="205"/>
    </location>
</feature>
<feature type="region of interest" description="Disordered" evidence="2">
    <location>
        <begin position="1"/>
        <end position="89"/>
    </location>
</feature>
<dbReference type="STRING" id="283909.R7VIB3"/>
<feature type="compositionally biased region" description="Polar residues" evidence="2">
    <location>
        <begin position="185"/>
        <end position="195"/>
    </location>
</feature>
<evidence type="ECO:0000256" key="2">
    <source>
        <dbReference type="SAM" id="MobiDB-lite"/>
    </source>
</evidence>
<proteinExistence type="predicted"/>
<dbReference type="AlphaFoldDB" id="R7VIB3"/>
<evidence type="ECO:0000313" key="3">
    <source>
        <dbReference type="EMBL" id="ELU15455.1"/>
    </source>
</evidence>
<reference evidence="5" key="1">
    <citation type="submission" date="2012-12" db="EMBL/GenBank/DDBJ databases">
        <authorList>
            <person name="Hellsten U."/>
            <person name="Grimwood J."/>
            <person name="Chapman J.A."/>
            <person name="Shapiro H."/>
            <person name="Aerts A."/>
            <person name="Otillar R.P."/>
            <person name="Terry A.Y."/>
            <person name="Boore J.L."/>
            <person name="Simakov O."/>
            <person name="Marletaz F."/>
            <person name="Cho S.-J."/>
            <person name="Edsinger-Gonzales E."/>
            <person name="Havlak P."/>
            <person name="Kuo D.-H."/>
            <person name="Larsson T."/>
            <person name="Lv J."/>
            <person name="Arendt D."/>
            <person name="Savage R."/>
            <person name="Osoegawa K."/>
            <person name="de Jong P."/>
            <person name="Lindberg D.R."/>
            <person name="Seaver E.C."/>
            <person name="Weisblat D.A."/>
            <person name="Putnam N.H."/>
            <person name="Grigoriev I.V."/>
            <person name="Rokhsar D.S."/>
        </authorList>
    </citation>
    <scope>NUCLEOTIDE SEQUENCE</scope>
    <source>
        <strain evidence="5">I ESC-2004</strain>
    </source>
</reference>
<dbReference type="Pfam" id="PF15388">
    <property type="entry name" value="FAM117"/>
    <property type="match status" value="1"/>
</dbReference>
<evidence type="ECO:0000256" key="1">
    <source>
        <dbReference type="ARBA" id="ARBA00022553"/>
    </source>
</evidence>
<protein>
    <submittedName>
        <fullName evidence="3 4">Uncharacterized protein</fullName>
    </submittedName>
</protein>
<feature type="compositionally biased region" description="Low complexity" evidence="2">
    <location>
        <begin position="290"/>
        <end position="304"/>
    </location>
</feature>
<dbReference type="PANTHER" id="PTHR14972">
    <property type="entry name" value="AGAP011572-PA"/>
    <property type="match status" value="1"/>
</dbReference>
<feature type="region of interest" description="Disordered" evidence="2">
    <location>
        <begin position="109"/>
        <end position="147"/>
    </location>
</feature>
<reference evidence="3 5" key="2">
    <citation type="journal article" date="2013" name="Nature">
        <title>Insights into bilaterian evolution from three spiralian genomes.</title>
        <authorList>
            <person name="Simakov O."/>
            <person name="Marletaz F."/>
            <person name="Cho S.J."/>
            <person name="Edsinger-Gonzales E."/>
            <person name="Havlak P."/>
            <person name="Hellsten U."/>
            <person name="Kuo D.H."/>
            <person name="Larsson T."/>
            <person name="Lv J."/>
            <person name="Arendt D."/>
            <person name="Savage R."/>
            <person name="Osoegawa K."/>
            <person name="de Jong P."/>
            <person name="Grimwood J."/>
            <person name="Chapman J.A."/>
            <person name="Shapiro H."/>
            <person name="Aerts A."/>
            <person name="Otillar R.P."/>
            <person name="Terry A.Y."/>
            <person name="Boore J.L."/>
            <person name="Grigoriev I.V."/>
            <person name="Lindberg D.R."/>
            <person name="Seaver E.C."/>
            <person name="Weisblat D.A."/>
            <person name="Putnam N.H."/>
            <person name="Rokhsar D.S."/>
        </authorList>
    </citation>
    <scope>NUCLEOTIDE SEQUENCE</scope>
    <source>
        <strain evidence="3 5">I ESC-2004</strain>
    </source>
</reference>
<dbReference type="Proteomes" id="UP000014760">
    <property type="component" value="Unassembled WGS sequence"/>
</dbReference>
<name>R7VIB3_CAPTE</name>